<dbReference type="SUPFAM" id="SSF55961">
    <property type="entry name" value="Bet v1-like"/>
    <property type="match status" value="1"/>
</dbReference>
<dbReference type="Proteomes" id="UP001290462">
    <property type="component" value="Unassembled WGS sequence"/>
</dbReference>
<evidence type="ECO:0000313" key="2">
    <source>
        <dbReference type="Proteomes" id="UP001290462"/>
    </source>
</evidence>
<dbReference type="EMBL" id="JAVBVO010000005">
    <property type="protein sequence ID" value="MDZ5760142.1"/>
    <property type="molecule type" value="Genomic_DNA"/>
</dbReference>
<dbReference type="InterPro" id="IPR023393">
    <property type="entry name" value="START-like_dom_sf"/>
</dbReference>
<organism evidence="1 2">
    <name type="scientific">Carnobacterium maltaromaticum</name>
    <name type="common">Carnobacterium piscicola</name>
    <dbReference type="NCBI Taxonomy" id="2751"/>
    <lineage>
        <taxon>Bacteria</taxon>
        <taxon>Bacillati</taxon>
        <taxon>Bacillota</taxon>
        <taxon>Bacilli</taxon>
        <taxon>Lactobacillales</taxon>
        <taxon>Carnobacteriaceae</taxon>
        <taxon>Carnobacterium</taxon>
    </lineage>
</organism>
<dbReference type="RefSeq" id="WP_010050347.1">
    <property type="nucleotide sequence ID" value="NZ_CBCPHT010000002.1"/>
</dbReference>
<dbReference type="Gene3D" id="3.30.530.20">
    <property type="match status" value="1"/>
</dbReference>
<gene>
    <name evidence="1" type="ORF">RAK27_16010</name>
</gene>
<dbReference type="GeneID" id="83606473"/>
<reference evidence="1" key="1">
    <citation type="submission" date="2023-08" db="EMBL/GenBank/DDBJ databases">
        <title>Genomic characterization of piscicolin 126 produced by Carnobacterium maltaromaticum CM22 strain isolated from salmon (Salmo salar).</title>
        <authorList>
            <person name="Gonzalez-Gragera E."/>
            <person name="Garcia-Lopez J.D."/>
            <person name="Teso-Perez C."/>
            <person name="Gimenez-Hernandez I."/>
            <person name="Peralta-Sanchez J.M."/>
            <person name="Valdivia E."/>
            <person name="Montalban-Lopez M."/>
            <person name="Martin-Platero A.M."/>
            <person name="Banos A."/>
            <person name="Martinez-Bueno M."/>
        </authorList>
    </citation>
    <scope>NUCLEOTIDE SEQUENCE</scope>
    <source>
        <strain evidence="1">CM22</strain>
    </source>
</reference>
<dbReference type="AlphaFoldDB" id="A0AAW9K9C8"/>
<accession>A0AAW9K9C8</accession>
<protein>
    <recommendedName>
        <fullName evidence="3">SRPBCC family protein</fullName>
    </recommendedName>
</protein>
<comment type="caution">
    <text evidence="1">The sequence shown here is derived from an EMBL/GenBank/DDBJ whole genome shotgun (WGS) entry which is preliminary data.</text>
</comment>
<name>A0AAW9K9C8_CARML</name>
<evidence type="ECO:0008006" key="3">
    <source>
        <dbReference type="Google" id="ProtNLM"/>
    </source>
</evidence>
<evidence type="ECO:0000313" key="1">
    <source>
        <dbReference type="EMBL" id="MDZ5760142.1"/>
    </source>
</evidence>
<proteinExistence type="predicted"/>
<sequence>MAIEQYKLQLNTPLMTVWDFISIPENWLPLLPDFIRLNQLSLTTYHVFLYLKLGPIDREVQLEFNIQLNKQTHSVDFTFHSTTGKVTGYGFLKADAPTTTTTNLTLAIEVKLSGKTGLLFKPALTSLKTSWSQETLNKLALLLNESEN</sequence>